<name>A0A3L6PK87_PANMI</name>
<dbReference type="InterPro" id="IPR056423">
    <property type="entry name" value="BACK_BPM_SPOP"/>
</dbReference>
<feature type="domain" description="MATH" evidence="4">
    <location>
        <begin position="34"/>
        <end position="164"/>
    </location>
</feature>
<dbReference type="Gene3D" id="2.60.210.10">
    <property type="entry name" value="Apoptosis, Tumor Necrosis Factor Receptor Associated Protein 2, Chain A"/>
    <property type="match status" value="1"/>
</dbReference>
<dbReference type="InterPro" id="IPR045005">
    <property type="entry name" value="BPM1-6"/>
</dbReference>
<evidence type="ECO:0000256" key="1">
    <source>
        <dbReference type="ARBA" id="ARBA00004906"/>
    </source>
</evidence>
<dbReference type="SUPFAM" id="SSF49599">
    <property type="entry name" value="TRAF domain-like"/>
    <property type="match status" value="1"/>
</dbReference>
<dbReference type="CDD" id="cd00121">
    <property type="entry name" value="MATH"/>
    <property type="match status" value="1"/>
</dbReference>
<keyword evidence="6" id="KW-1185">Reference proteome</keyword>
<dbReference type="STRING" id="4540.A0A3L6PK87"/>
<dbReference type="OrthoDB" id="45365at2759"/>
<evidence type="ECO:0000313" key="5">
    <source>
        <dbReference type="EMBL" id="RLM60291.1"/>
    </source>
</evidence>
<dbReference type="Pfam" id="PF00651">
    <property type="entry name" value="BTB"/>
    <property type="match status" value="1"/>
</dbReference>
<dbReference type="SUPFAM" id="SSF54695">
    <property type="entry name" value="POZ domain"/>
    <property type="match status" value="1"/>
</dbReference>
<dbReference type="InterPro" id="IPR000210">
    <property type="entry name" value="BTB/POZ_dom"/>
</dbReference>
<dbReference type="InterPro" id="IPR002083">
    <property type="entry name" value="MATH/TRAF_dom"/>
</dbReference>
<reference evidence="6" key="1">
    <citation type="journal article" date="2019" name="Nat. Commun.">
        <title>The genome of broomcorn millet.</title>
        <authorList>
            <person name="Zou C."/>
            <person name="Miki D."/>
            <person name="Li D."/>
            <person name="Tang Q."/>
            <person name="Xiao L."/>
            <person name="Rajput S."/>
            <person name="Deng P."/>
            <person name="Jia W."/>
            <person name="Huang R."/>
            <person name="Zhang M."/>
            <person name="Sun Y."/>
            <person name="Hu J."/>
            <person name="Fu X."/>
            <person name="Schnable P.S."/>
            <person name="Li F."/>
            <person name="Zhang H."/>
            <person name="Feng B."/>
            <person name="Zhu X."/>
            <person name="Liu R."/>
            <person name="Schnable J.C."/>
            <person name="Zhu J.-K."/>
            <person name="Zhang H."/>
        </authorList>
    </citation>
    <scope>NUCLEOTIDE SEQUENCE [LARGE SCALE GENOMIC DNA]</scope>
</reference>
<evidence type="ECO:0000259" key="4">
    <source>
        <dbReference type="PROSITE" id="PS50144"/>
    </source>
</evidence>
<dbReference type="Proteomes" id="UP000275267">
    <property type="component" value="Unassembled WGS sequence"/>
</dbReference>
<dbReference type="PANTHER" id="PTHR26379:SF474">
    <property type="entry name" value="OS08G0228200 PROTEIN"/>
    <property type="match status" value="1"/>
</dbReference>
<dbReference type="Pfam" id="PF24570">
    <property type="entry name" value="BACK_BPM_SPOP"/>
    <property type="match status" value="1"/>
</dbReference>
<comment type="pathway">
    <text evidence="1">Protein modification; protein ubiquitination.</text>
</comment>
<proteinExistence type="inferred from homology"/>
<comment type="caution">
    <text evidence="5">The sequence shown here is derived from an EMBL/GenBank/DDBJ whole genome shotgun (WGS) entry which is preliminary data.</text>
</comment>
<dbReference type="EMBL" id="PQIB02000016">
    <property type="protein sequence ID" value="RLM60291.1"/>
    <property type="molecule type" value="Genomic_DNA"/>
</dbReference>
<dbReference type="PANTHER" id="PTHR26379">
    <property type="entry name" value="BTB/POZ AND MATH DOMAIN-CONTAINING PROTEIN 1"/>
    <property type="match status" value="1"/>
</dbReference>
<gene>
    <name evidence="5" type="ORF">C2845_PM14G05540</name>
</gene>
<evidence type="ECO:0008006" key="7">
    <source>
        <dbReference type="Google" id="ProtNLM"/>
    </source>
</evidence>
<organism evidence="5 6">
    <name type="scientific">Panicum miliaceum</name>
    <name type="common">Proso millet</name>
    <name type="synonym">Broomcorn millet</name>
    <dbReference type="NCBI Taxonomy" id="4540"/>
    <lineage>
        <taxon>Eukaryota</taxon>
        <taxon>Viridiplantae</taxon>
        <taxon>Streptophyta</taxon>
        <taxon>Embryophyta</taxon>
        <taxon>Tracheophyta</taxon>
        <taxon>Spermatophyta</taxon>
        <taxon>Magnoliopsida</taxon>
        <taxon>Liliopsida</taxon>
        <taxon>Poales</taxon>
        <taxon>Poaceae</taxon>
        <taxon>PACMAD clade</taxon>
        <taxon>Panicoideae</taxon>
        <taxon>Panicodae</taxon>
        <taxon>Paniceae</taxon>
        <taxon>Panicinae</taxon>
        <taxon>Panicum</taxon>
        <taxon>Panicum sect. Panicum</taxon>
    </lineage>
</organism>
<evidence type="ECO:0000259" key="3">
    <source>
        <dbReference type="PROSITE" id="PS50097"/>
    </source>
</evidence>
<comment type="similarity">
    <text evidence="2">Belongs to the Tdpoz family.</text>
</comment>
<protein>
    <recommendedName>
        <fullName evidence="7">BTB/POZ and MATH domain-containing protein 2-like</fullName>
    </recommendedName>
</protein>
<dbReference type="Gene3D" id="3.30.710.10">
    <property type="entry name" value="Potassium Channel Kv1.1, Chain A"/>
    <property type="match status" value="1"/>
</dbReference>
<dbReference type="InterPro" id="IPR011333">
    <property type="entry name" value="SKP1/BTB/POZ_sf"/>
</dbReference>
<feature type="domain" description="BTB" evidence="3">
    <location>
        <begin position="206"/>
        <end position="271"/>
    </location>
</feature>
<dbReference type="PROSITE" id="PS50144">
    <property type="entry name" value="MATH"/>
    <property type="match status" value="1"/>
</dbReference>
<dbReference type="SMART" id="SM00225">
    <property type="entry name" value="BTB"/>
    <property type="match status" value="1"/>
</dbReference>
<evidence type="ECO:0000256" key="2">
    <source>
        <dbReference type="ARBA" id="ARBA00010846"/>
    </source>
</evidence>
<sequence>MWRRRNDFVPAGFLCGGVTELETTTSACATEAVRRKHVFEVRGYSSLLSRVGVGSFVRSATFEVGGYDWAVRYFPKGTDAAAAPGYASAFAVLLTPGAEARASCDLTLISRRLGVPNLVSRTAPALFRHLAPALGSCTFVDRSKLEVPASAYVRDDSLRIECVVTVFKFKKASPSSSPAPAPARVEAPTPSLPQDLEHLLETKEGADVTFKIEGEVLAAHAIVLATRSPVFKAELYGPMKKQDTGRRHIAIEDMQPDVFRALLHFVYTDTMLPGAMDDGLGSYDGNREFTKHLLVAADRYDVRGLKFVCERRLCRGLTIATVACMFALADRHNRSELQDACVEFITGSDTLADVVESEGYRHLRSLSPDVMIDLFEKATKSQKTYSA</sequence>
<dbReference type="InterPro" id="IPR008974">
    <property type="entry name" value="TRAF-like"/>
</dbReference>
<accession>A0A3L6PK87</accession>
<dbReference type="GO" id="GO:0016567">
    <property type="term" value="P:protein ubiquitination"/>
    <property type="evidence" value="ECO:0007669"/>
    <property type="project" value="InterPro"/>
</dbReference>
<dbReference type="PROSITE" id="PS50097">
    <property type="entry name" value="BTB"/>
    <property type="match status" value="1"/>
</dbReference>
<dbReference type="Gene3D" id="1.25.40.420">
    <property type="match status" value="1"/>
</dbReference>
<dbReference type="Pfam" id="PF22486">
    <property type="entry name" value="MATH_2"/>
    <property type="match status" value="1"/>
</dbReference>
<evidence type="ECO:0000313" key="6">
    <source>
        <dbReference type="Proteomes" id="UP000275267"/>
    </source>
</evidence>
<dbReference type="AlphaFoldDB" id="A0A3L6PK87"/>